<comment type="similarity">
    <text evidence="2">Belongs to the class-D beta-lactamase family.</text>
</comment>
<evidence type="ECO:0000256" key="6">
    <source>
        <dbReference type="ARBA" id="ARBA00023251"/>
    </source>
</evidence>
<dbReference type="Pfam" id="PF00905">
    <property type="entry name" value="Transpeptidase"/>
    <property type="match status" value="1"/>
</dbReference>
<dbReference type="Proteomes" id="UP000295706">
    <property type="component" value="Unassembled WGS sequence"/>
</dbReference>
<proteinExistence type="inferred from homology"/>
<dbReference type="GO" id="GO:0008800">
    <property type="term" value="F:beta-lactamase activity"/>
    <property type="evidence" value="ECO:0007669"/>
    <property type="project" value="UniProtKB-EC"/>
</dbReference>
<keyword evidence="4" id="KW-0732">Signal</keyword>
<evidence type="ECO:0000313" key="9">
    <source>
        <dbReference type="Proteomes" id="UP000295706"/>
    </source>
</evidence>
<dbReference type="PANTHER" id="PTHR30627:SF6">
    <property type="entry name" value="BETA-LACTAMASE YBXI-RELATED"/>
    <property type="match status" value="1"/>
</dbReference>
<accession>A0A4R4KKJ2</accession>
<dbReference type="AlphaFoldDB" id="A0A4R4KKJ2"/>
<organism evidence="8 9">
    <name type="scientific">Arundinibacter roseus</name>
    <dbReference type="NCBI Taxonomy" id="2070510"/>
    <lineage>
        <taxon>Bacteria</taxon>
        <taxon>Pseudomonadati</taxon>
        <taxon>Bacteroidota</taxon>
        <taxon>Cytophagia</taxon>
        <taxon>Cytophagales</taxon>
        <taxon>Spirosomataceae</taxon>
        <taxon>Arundinibacter</taxon>
    </lineage>
</organism>
<evidence type="ECO:0000313" key="8">
    <source>
        <dbReference type="EMBL" id="TDB67482.1"/>
    </source>
</evidence>
<sequence>MTWHYIFAGLFVSFGTFSCSNQNKSGNSSHADKRDTLSIRNDFQSYFDSCRVEGAIVVYDGKRKQWIMSDTLETRLETLPASTFKIINLLIALETRTIEDENTVVKWVGSTDTVKYGYRPEIYHDMTVKEAFEVSAGWVFIELAKKIGRENYKKYLSLTDYGNLDLSQTDADFWNFGAFKISPLNQVEFIKKLYEEKLPFSKRTMQLVKKVMITQQLDGYTFHTKTGWTRDNNTNTGWWVGYIEKEKEVYIFATRLLQDRTFNSPMFGNCRKDITKAVFRDLGILN</sequence>
<dbReference type="InterPro" id="IPR012338">
    <property type="entry name" value="Beta-lactam/transpept-like"/>
</dbReference>
<evidence type="ECO:0000256" key="5">
    <source>
        <dbReference type="ARBA" id="ARBA00022801"/>
    </source>
</evidence>
<gene>
    <name evidence="8" type="ORF">EZE20_05915</name>
</gene>
<dbReference type="GO" id="GO:0046677">
    <property type="term" value="P:response to antibiotic"/>
    <property type="evidence" value="ECO:0007669"/>
    <property type="project" value="UniProtKB-KW"/>
</dbReference>
<keyword evidence="6" id="KW-0046">Antibiotic resistance</keyword>
<comment type="caution">
    <text evidence="8">The sequence shown here is derived from an EMBL/GenBank/DDBJ whole genome shotgun (WGS) entry which is preliminary data.</text>
</comment>
<dbReference type="InterPro" id="IPR001460">
    <property type="entry name" value="PCN-bd_Tpept"/>
</dbReference>
<dbReference type="OrthoDB" id="9762883at2"/>
<dbReference type="Gene3D" id="3.40.710.10">
    <property type="entry name" value="DD-peptidase/beta-lactamase superfamily"/>
    <property type="match status" value="1"/>
</dbReference>
<dbReference type="RefSeq" id="WP_132115506.1">
    <property type="nucleotide sequence ID" value="NZ_SMJU01000003.1"/>
</dbReference>
<evidence type="ECO:0000256" key="2">
    <source>
        <dbReference type="ARBA" id="ARBA00007898"/>
    </source>
</evidence>
<dbReference type="PANTHER" id="PTHR30627">
    <property type="entry name" value="PEPTIDOGLYCAN D,D-TRANSPEPTIDASE"/>
    <property type="match status" value="1"/>
</dbReference>
<dbReference type="InterPro" id="IPR050515">
    <property type="entry name" value="Beta-lactam/transpept"/>
</dbReference>
<dbReference type="EMBL" id="SMJU01000003">
    <property type="protein sequence ID" value="TDB67482.1"/>
    <property type="molecule type" value="Genomic_DNA"/>
</dbReference>
<keyword evidence="9" id="KW-1185">Reference proteome</keyword>
<feature type="domain" description="Penicillin-binding protein transpeptidase" evidence="7">
    <location>
        <begin position="79"/>
        <end position="260"/>
    </location>
</feature>
<name>A0A4R4KKJ2_9BACT</name>
<evidence type="ECO:0000256" key="4">
    <source>
        <dbReference type="ARBA" id="ARBA00022729"/>
    </source>
</evidence>
<dbReference type="GO" id="GO:0005886">
    <property type="term" value="C:plasma membrane"/>
    <property type="evidence" value="ECO:0007669"/>
    <property type="project" value="TreeGrafter"/>
</dbReference>
<dbReference type="EC" id="3.5.2.6" evidence="3"/>
<keyword evidence="5" id="KW-0378">Hydrolase</keyword>
<evidence type="ECO:0000259" key="7">
    <source>
        <dbReference type="Pfam" id="PF00905"/>
    </source>
</evidence>
<dbReference type="GO" id="GO:0008658">
    <property type="term" value="F:penicillin binding"/>
    <property type="evidence" value="ECO:0007669"/>
    <property type="project" value="InterPro"/>
</dbReference>
<dbReference type="SUPFAM" id="SSF56601">
    <property type="entry name" value="beta-lactamase/transpeptidase-like"/>
    <property type="match status" value="1"/>
</dbReference>
<protein>
    <recommendedName>
        <fullName evidence="3">beta-lactamase</fullName>
        <ecNumber evidence="3">3.5.2.6</ecNumber>
    </recommendedName>
</protein>
<evidence type="ECO:0000256" key="3">
    <source>
        <dbReference type="ARBA" id="ARBA00012865"/>
    </source>
</evidence>
<evidence type="ECO:0000256" key="1">
    <source>
        <dbReference type="ARBA" id="ARBA00001526"/>
    </source>
</evidence>
<dbReference type="GO" id="GO:0071555">
    <property type="term" value="P:cell wall organization"/>
    <property type="evidence" value="ECO:0007669"/>
    <property type="project" value="TreeGrafter"/>
</dbReference>
<reference evidence="8 9" key="1">
    <citation type="submission" date="2019-02" db="EMBL/GenBank/DDBJ databases">
        <title>Arundinibacter roseus gen. nov., sp. nov., a new member of the family Cytophagaceae.</title>
        <authorList>
            <person name="Szuroczki S."/>
            <person name="Khayer B."/>
            <person name="Sproer C."/>
            <person name="Toumi M."/>
            <person name="Szabo A."/>
            <person name="Felfoldi T."/>
            <person name="Schumann P."/>
            <person name="Toth E."/>
        </authorList>
    </citation>
    <scope>NUCLEOTIDE SEQUENCE [LARGE SCALE GENOMIC DNA]</scope>
    <source>
        <strain evidence="8 9">DMA-k-7a</strain>
    </source>
</reference>
<comment type="catalytic activity">
    <reaction evidence="1">
        <text>a beta-lactam + H2O = a substituted beta-amino acid</text>
        <dbReference type="Rhea" id="RHEA:20401"/>
        <dbReference type="ChEBI" id="CHEBI:15377"/>
        <dbReference type="ChEBI" id="CHEBI:35627"/>
        <dbReference type="ChEBI" id="CHEBI:140347"/>
        <dbReference type="EC" id="3.5.2.6"/>
    </reaction>
</comment>